<gene>
    <name evidence="2" type="ORF">ACG04Q_16035</name>
</gene>
<evidence type="ECO:0000313" key="2">
    <source>
        <dbReference type="EMBL" id="MFG6463083.1"/>
    </source>
</evidence>
<comment type="caution">
    <text evidence="2">The sequence shown here is derived from an EMBL/GenBank/DDBJ whole genome shotgun (WGS) entry which is preliminary data.</text>
</comment>
<feature type="signal peptide" evidence="1">
    <location>
        <begin position="1"/>
        <end position="17"/>
    </location>
</feature>
<proteinExistence type="predicted"/>
<evidence type="ECO:0000313" key="3">
    <source>
        <dbReference type="Proteomes" id="UP001606302"/>
    </source>
</evidence>
<evidence type="ECO:0008006" key="4">
    <source>
        <dbReference type="Google" id="ProtNLM"/>
    </source>
</evidence>
<dbReference type="EMBL" id="JBIGHX010000005">
    <property type="protein sequence ID" value="MFG6463083.1"/>
    <property type="molecule type" value="Genomic_DNA"/>
</dbReference>
<keyword evidence="1" id="KW-0732">Signal</keyword>
<reference evidence="2 3" key="1">
    <citation type="submission" date="2024-08" db="EMBL/GenBank/DDBJ databases">
        <authorList>
            <person name="Lu H."/>
        </authorList>
    </citation>
    <scope>NUCLEOTIDE SEQUENCE [LARGE SCALE GENOMIC DNA]</scope>
    <source>
        <strain evidence="2 3">DXS20W</strain>
    </source>
</reference>
<dbReference type="PROSITE" id="PS51257">
    <property type="entry name" value="PROKAR_LIPOPROTEIN"/>
    <property type="match status" value="1"/>
</dbReference>
<sequence>MKRLALALALISSTVMLSGCIIVPHHHHGRHHHYDARPYGGGPVFVEPGPRR</sequence>
<evidence type="ECO:0000256" key="1">
    <source>
        <dbReference type="SAM" id="SignalP"/>
    </source>
</evidence>
<organism evidence="2 3">
    <name type="scientific">Pelomonas lactea</name>
    <dbReference type="NCBI Taxonomy" id="3299030"/>
    <lineage>
        <taxon>Bacteria</taxon>
        <taxon>Pseudomonadati</taxon>
        <taxon>Pseudomonadota</taxon>
        <taxon>Betaproteobacteria</taxon>
        <taxon>Burkholderiales</taxon>
        <taxon>Sphaerotilaceae</taxon>
        <taxon>Roseateles</taxon>
    </lineage>
</organism>
<dbReference type="RefSeq" id="WP_394511964.1">
    <property type="nucleotide sequence ID" value="NZ_JBIGHX010000005.1"/>
</dbReference>
<protein>
    <recommendedName>
        <fullName evidence="4">Lipoprotein</fullName>
    </recommendedName>
</protein>
<name>A0ABW7GMA6_9BURK</name>
<feature type="chain" id="PRO_5047463844" description="Lipoprotein" evidence="1">
    <location>
        <begin position="18"/>
        <end position="52"/>
    </location>
</feature>
<keyword evidence="3" id="KW-1185">Reference proteome</keyword>
<dbReference type="Proteomes" id="UP001606302">
    <property type="component" value="Unassembled WGS sequence"/>
</dbReference>
<accession>A0ABW7GMA6</accession>